<dbReference type="Proteomes" id="UP001320209">
    <property type="component" value="Chromosome"/>
</dbReference>
<evidence type="ECO:0000256" key="12">
    <source>
        <dbReference type="PIRNR" id="PIRNR015601"/>
    </source>
</evidence>
<keyword evidence="7 12" id="KW-0489">Methyltransferase</keyword>
<evidence type="ECO:0000256" key="9">
    <source>
        <dbReference type="ARBA" id="ARBA00022691"/>
    </source>
</evidence>
<dbReference type="NCBIfam" id="TIGR00046">
    <property type="entry name" value="RsmE family RNA methyltransferase"/>
    <property type="match status" value="1"/>
</dbReference>
<keyword evidence="8 12" id="KW-0808">Transferase</keyword>
<evidence type="ECO:0000256" key="6">
    <source>
        <dbReference type="ARBA" id="ARBA00022552"/>
    </source>
</evidence>
<evidence type="ECO:0000256" key="5">
    <source>
        <dbReference type="ARBA" id="ARBA00022490"/>
    </source>
</evidence>
<dbReference type="InterPro" id="IPR015947">
    <property type="entry name" value="PUA-like_sf"/>
</dbReference>
<keyword evidence="15" id="KW-1185">Reference proteome</keyword>
<dbReference type="InterPro" id="IPR029028">
    <property type="entry name" value="Alpha/beta_knot_MTases"/>
</dbReference>
<evidence type="ECO:0000256" key="11">
    <source>
        <dbReference type="ARBA" id="ARBA00047944"/>
    </source>
</evidence>
<protein>
    <recommendedName>
        <fullName evidence="4 12">Ribosomal RNA small subunit methyltransferase E</fullName>
        <ecNumber evidence="3 12">2.1.1.193</ecNumber>
    </recommendedName>
</protein>
<sequence length="248" mass="28003">MEVDYMPFLFVEDSISCGNKIYITPSQSHYLKNVLKRRNGRVIIFNGVDGAWEADVCDLQEKNPFIEVCSQVLVQPEKFHRIELFFSPIKRNGFLFEKAAELGVTDFHPVVFSRSVVRSFCAERSERIIIEACEQSGRISVPALHEAVSFDCFVDKCKKSAAVILFCEFAGGKRIYSVLEERVASYSLDDRISIWCIVGPEGGYSEYERRLVASCEHVSQVCLCDSVLRAETAALCAVSVVKNFLIQQ</sequence>
<keyword evidence="9 12" id="KW-0949">S-adenosyl-L-methionine</keyword>
<gene>
    <name evidence="14" type="ORF">HYD_6050</name>
</gene>
<evidence type="ECO:0000256" key="7">
    <source>
        <dbReference type="ARBA" id="ARBA00022603"/>
    </source>
</evidence>
<dbReference type="EMBL" id="AP025225">
    <property type="protein sequence ID" value="BDB96472.1"/>
    <property type="molecule type" value="Genomic_DNA"/>
</dbReference>
<dbReference type="EC" id="2.1.1.193" evidence="3 12"/>
<dbReference type="GO" id="GO:0008168">
    <property type="term" value="F:methyltransferase activity"/>
    <property type="evidence" value="ECO:0007669"/>
    <property type="project" value="UniProtKB-KW"/>
</dbReference>
<dbReference type="Gene3D" id="3.40.1280.10">
    <property type="match status" value="1"/>
</dbReference>
<proteinExistence type="inferred from homology"/>
<dbReference type="CDD" id="cd18084">
    <property type="entry name" value="RsmE-like"/>
    <property type="match status" value="1"/>
</dbReference>
<dbReference type="PANTHER" id="PTHR30027:SF3">
    <property type="entry name" value="16S RRNA (URACIL(1498)-N(3))-METHYLTRANSFERASE"/>
    <property type="match status" value="1"/>
</dbReference>
<comment type="subcellular location">
    <subcellularLocation>
        <location evidence="1 12">Cytoplasm</location>
    </subcellularLocation>
</comment>
<dbReference type="Gene3D" id="2.40.240.20">
    <property type="entry name" value="Hypothetical PUA domain-like, domain 1"/>
    <property type="match status" value="1"/>
</dbReference>
<accession>A0ABM7V9J2</accession>
<comment type="function">
    <text evidence="10 12">Specifically methylates the N3 position of the uracil ring of uridine 1498 (m3U1498) in 16S rRNA. Acts on the fully assembled 30S ribosomal subunit.</text>
</comment>
<evidence type="ECO:0000256" key="1">
    <source>
        <dbReference type="ARBA" id="ARBA00004496"/>
    </source>
</evidence>
<evidence type="ECO:0000256" key="4">
    <source>
        <dbReference type="ARBA" id="ARBA00013673"/>
    </source>
</evidence>
<dbReference type="PANTHER" id="PTHR30027">
    <property type="entry name" value="RIBOSOMAL RNA SMALL SUBUNIT METHYLTRANSFERASE E"/>
    <property type="match status" value="1"/>
</dbReference>
<keyword evidence="6 12" id="KW-0698">rRNA processing</keyword>
<evidence type="ECO:0000256" key="2">
    <source>
        <dbReference type="ARBA" id="ARBA00005528"/>
    </source>
</evidence>
<name>A0ABM7V9J2_9PROT</name>
<evidence type="ECO:0000256" key="3">
    <source>
        <dbReference type="ARBA" id="ARBA00012328"/>
    </source>
</evidence>
<dbReference type="SUPFAM" id="SSF88697">
    <property type="entry name" value="PUA domain-like"/>
    <property type="match status" value="1"/>
</dbReference>
<feature type="domain" description="Ribosomal RNA small subunit methyltransferase E methyltransferase" evidence="13">
    <location>
        <begin position="81"/>
        <end position="241"/>
    </location>
</feature>
<dbReference type="GO" id="GO:0032259">
    <property type="term" value="P:methylation"/>
    <property type="evidence" value="ECO:0007669"/>
    <property type="project" value="UniProtKB-KW"/>
</dbReference>
<comment type="catalytic activity">
    <reaction evidence="11 12">
        <text>uridine(1498) in 16S rRNA + S-adenosyl-L-methionine = N(3)-methyluridine(1498) in 16S rRNA + S-adenosyl-L-homocysteine + H(+)</text>
        <dbReference type="Rhea" id="RHEA:42920"/>
        <dbReference type="Rhea" id="RHEA-COMP:10283"/>
        <dbReference type="Rhea" id="RHEA-COMP:10284"/>
        <dbReference type="ChEBI" id="CHEBI:15378"/>
        <dbReference type="ChEBI" id="CHEBI:57856"/>
        <dbReference type="ChEBI" id="CHEBI:59789"/>
        <dbReference type="ChEBI" id="CHEBI:65315"/>
        <dbReference type="ChEBI" id="CHEBI:74502"/>
        <dbReference type="EC" id="2.1.1.193"/>
    </reaction>
</comment>
<dbReference type="InterPro" id="IPR006700">
    <property type="entry name" value="RsmE"/>
</dbReference>
<dbReference type="Pfam" id="PF04452">
    <property type="entry name" value="Methyltrans_RNA"/>
    <property type="match status" value="1"/>
</dbReference>
<evidence type="ECO:0000313" key="15">
    <source>
        <dbReference type="Proteomes" id="UP001320209"/>
    </source>
</evidence>
<evidence type="ECO:0000259" key="13">
    <source>
        <dbReference type="Pfam" id="PF04452"/>
    </source>
</evidence>
<evidence type="ECO:0000313" key="14">
    <source>
        <dbReference type="EMBL" id="BDB96472.1"/>
    </source>
</evidence>
<evidence type="ECO:0000256" key="10">
    <source>
        <dbReference type="ARBA" id="ARBA00025699"/>
    </source>
</evidence>
<dbReference type="InterPro" id="IPR029026">
    <property type="entry name" value="tRNA_m1G_MTases_N"/>
</dbReference>
<evidence type="ECO:0000256" key="8">
    <source>
        <dbReference type="ARBA" id="ARBA00022679"/>
    </source>
</evidence>
<dbReference type="InterPro" id="IPR046886">
    <property type="entry name" value="RsmE_MTase_dom"/>
</dbReference>
<reference evidence="14" key="1">
    <citation type="submission" date="2021-10" db="EMBL/GenBank/DDBJ databases">
        <title>Genome Sequence of The Candidatus Hydrogeosomobacter endosymbioticus, an Intracellular Bacterial Symbiont of the Anaerobic Ciliate GW7.</title>
        <authorList>
            <person name="Shiohama Y."/>
            <person name="Shinzato N."/>
        </authorList>
    </citation>
    <scope>NUCLEOTIDE SEQUENCE [LARGE SCALE GENOMIC DNA]</scope>
    <source>
        <strain evidence="14">200920</strain>
    </source>
</reference>
<organism evidence="14 15">
    <name type="scientific">Candidatus Hydrogenosomobacter endosymbioticus</name>
    <dbReference type="NCBI Taxonomy" id="2558174"/>
    <lineage>
        <taxon>Bacteria</taxon>
        <taxon>Pseudomonadati</taxon>
        <taxon>Pseudomonadota</taxon>
        <taxon>Alphaproteobacteria</taxon>
        <taxon>Holosporales</taxon>
        <taxon>Holosporaceae</taxon>
        <taxon>Candidatus Hydrogenosomobacter</taxon>
    </lineage>
</organism>
<keyword evidence="5 12" id="KW-0963">Cytoplasm</keyword>
<dbReference type="PIRSF" id="PIRSF015601">
    <property type="entry name" value="MTase_slr0722"/>
    <property type="match status" value="1"/>
</dbReference>
<comment type="similarity">
    <text evidence="2 12">Belongs to the RNA methyltransferase RsmE family.</text>
</comment>
<dbReference type="SUPFAM" id="SSF75217">
    <property type="entry name" value="alpha/beta knot"/>
    <property type="match status" value="1"/>
</dbReference>